<dbReference type="Pfam" id="PF11304">
    <property type="entry name" value="DUF3106"/>
    <property type="match status" value="1"/>
</dbReference>
<name>A0A2U8GS51_9RHOO</name>
<dbReference type="RefSeq" id="WP_108949032.1">
    <property type="nucleotide sequence ID" value="NZ_CP022187.1"/>
</dbReference>
<evidence type="ECO:0000256" key="1">
    <source>
        <dbReference type="SAM" id="MobiDB-lite"/>
    </source>
</evidence>
<feature type="region of interest" description="Disordered" evidence="1">
    <location>
        <begin position="123"/>
        <end position="153"/>
    </location>
</feature>
<accession>A0A2U8GS51</accession>
<sequence>MAAARFLILIACLLCSAVASAGVLPLAAPAWAELDARQHEVLAPLEADWDGMTPVSRRKWLGICDRYDRLSADEQARIQVRMRDWARLNPDERSRARMQYRAMQKLPPDRRSNLHAEWERYQNLPPEGRRPEAVTPAPRRPGAALQGQVDIFQ</sequence>
<protein>
    <recommendedName>
        <fullName evidence="5">DUF3106 domain-containing protein</fullName>
    </recommendedName>
</protein>
<gene>
    <name evidence="3" type="ORF">CEW83_08960</name>
</gene>
<keyword evidence="4" id="KW-1185">Reference proteome</keyword>
<evidence type="ECO:0008006" key="5">
    <source>
        <dbReference type="Google" id="ProtNLM"/>
    </source>
</evidence>
<feature type="signal peptide" evidence="2">
    <location>
        <begin position="1"/>
        <end position="21"/>
    </location>
</feature>
<dbReference type="AlphaFoldDB" id="A0A2U8GS51"/>
<evidence type="ECO:0000256" key="2">
    <source>
        <dbReference type="SAM" id="SignalP"/>
    </source>
</evidence>
<keyword evidence="2" id="KW-0732">Signal</keyword>
<feature type="chain" id="PRO_5015863608" description="DUF3106 domain-containing protein" evidence="2">
    <location>
        <begin position="22"/>
        <end position="153"/>
    </location>
</feature>
<organism evidence="3 4">
    <name type="scientific">Parazoarcus communis</name>
    <dbReference type="NCBI Taxonomy" id="41977"/>
    <lineage>
        <taxon>Bacteria</taxon>
        <taxon>Pseudomonadati</taxon>
        <taxon>Pseudomonadota</taxon>
        <taxon>Betaproteobacteria</taxon>
        <taxon>Rhodocyclales</taxon>
        <taxon>Zoogloeaceae</taxon>
        <taxon>Parazoarcus</taxon>
    </lineage>
</organism>
<dbReference type="EMBL" id="CP022187">
    <property type="protein sequence ID" value="AWI75325.1"/>
    <property type="molecule type" value="Genomic_DNA"/>
</dbReference>
<dbReference type="InterPro" id="IPR021455">
    <property type="entry name" value="DUF3106"/>
</dbReference>
<reference evidence="3 4" key="1">
    <citation type="submission" date="2017-06" db="EMBL/GenBank/DDBJ databases">
        <title>Azoarcus.</title>
        <authorList>
            <person name="Woo J.-H."/>
            <person name="Kim H.-S."/>
        </authorList>
    </citation>
    <scope>NUCLEOTIDE SEQUENCE [LARGE SCALE GENOMIC DNA]</scope>
    <source>
        <strain evidence="3 4">TSPY31</strain>
    </source>
</reference>
<evidence type="ECO:0000313" key="4">
    <source>
        <dbReference type="Proteomes" id="UP000244930"/>
    </source>
</evidence>
<evidence type="ECO:0000313" key="3">
    <source>
        <dbReference type="EMBL" id="AWI75325.1"/>
    </source>
</evidence>
<dbReference type="KEGG" id="acom:CEW83_08960"/>
<proteinExistence type="predicted"/>
<dbReference type="Proteomes" id="UP000244930">
    <property type="component" value="Chromosome"/>
</dbReference>